<name>A0ABP1HKW0_9EUKA</name>
<evidence type="ECO:0000313" key="2">
    <source>
        <dbReference type="EMBL" id="CAL5994904.1"/>
    </source>
</evidence>
<reference evidence="1 3" key="1">
    <citation type="submission" date="2024-07" db="EMBL/GenBank/DDBJ databases">
        <authorList>
            <person name="Akdeniz Z."/>
        </authorList>
    </citation>
    <scope>NUCLEOTIDE SEQUENCE [LARGE SCALE GENOMIC DNA]</scope>
</reference>
<organism evidence="1 3">
    <name type="scientific">Hexamita inflata</name>
    <dbReference type="NCBI Taxonomy" id="28002"/>
    <lineage>
        <taxon>Eukaryota</taxon>
        <taxon>Metamonada</taxon>
        <taxon>Diplomonadida</taxon>
        <taxon>Hexamitidae</taxon>
        <taxon>Hexamitinae</taxon>
        <taxon>Hexamita</taxon>
    </lineage>
</organism>
<dbReference type="Proteomes" id="UP001642409">
    <property type="component" value="Unassembled WGS sequence"/>
</dbReference>
<evidence type="ECO:0000313" key="3">
    <source>
        <dbReference type="Proteomes" id="UP001642409"/>
    </source>
</evidence>
<accession>A0ABP1HKW0</accession>
<evidence type="ECO:0000313" key="1">
    <source>
        <dbReference type="EMBL" id="CAL5994888.1"/>
    </source>
</evidence>
<keyword evidence="3" id="KW-1185">Reference proteome</keyword>
<dbReference type="EMBL" id="CAXDID020000032">
    <property type="protein sequence ID" value="CAL5994904.1"/>
    <property type="molecule type" value="Genomic_DNA"/>
</dbReference>
<sequence length="226" mass="26433">MTQDTRKLLTSSSGPSWSGPSCRRAGWSLGRLASWILGWKDIFGHWRMELSCSLYPKVNPRFTKTVSRRVAVRLLYKFPNFKIYHCRNRLISSMKRRFSQDSMLSSKVFEVLAWLNTLPLMRYCSGTSSSSGGYLLTLESVLRVFIFLNWCRPYLDLLYISGADLLLAHEYKNREYTLELFTLFKSNKVILSESSIQHQFQHSKITNKTTKFTQLNCIYCFQDQRT</sequence>
<protein>
    <submittedName>
        <fullName evidence="1">Hypothetical_protein</fullName>
    </submittedName>
</protein>
<comment type="caution">
    <text evidence="1">The sequence shown here is derived from an EMBL/GenBank/DDBJ whole genome shotgun (WGS) entry which is preliminary data.</text>
</comment>
<proteinExistence type="predicted"/>
<dbReference type="EMBL" id="CAXDID020000032">
    <property type="protein sequence ID" value="CAL5994888.1"/>
    <property type="molecule type" value="Genomic_DNA"/>
</dbReference>
<gene>
    <name evidence="1" type="ORF">HINF_LOCUS13766</name>
    <name evidence="2" type="ORF">HINF_LOCUS13774</name>
</gene>